<dbReference type="Pfam" id="PF01679">
    <property type="entry name" value="Pmp3"/>
    <property type="match status" value="1"/>
</dbReference>
<evidence type="ECO:0000256" key="1">
    <source>
        <dbReference type="ARBA" id="ARBA00004370"/>
    </source>
</evidence>
<evidence type="ECO:0000256" key="6">
    <source>
        <dbReference type="SAM" id="Phobius"/>
    </source>
</evidence>
<dbReference type="STRING" id="1344418.A0A1D2VFS7"/>
<dbReference type="RefSeq" id="XP_020046818.1">
    <property type="nucleotide sequence ID" value="XM_020189330.1"/>
</dbReference>
<evidence type="ECO:0000256" key="4">
    <source>
        <dbReference type="ARBA" id="ARBA00022989"/>
    </source>
</evidence>
<evidence type="ECO:0000256" key="5">
    <source>
        <dbReference type="ARBA" id="ARBA00023136"/>
    </source>
</evidence>
<sequence>MDSSKVISIVLAILLPPLSVYLQRDCGRDLLINVLLCCFVWFPGILHALYITFTN</sequence>
<dbReference type="InterPro" id="IPR000612">
    <property type="entry name" value="PMP3"/>
</dbReference>
<gene>
    <name evidence="7" type="ORF">ASCRUDRAFT_154647</name>
</gene>
<evidence type="ECO:0000313" key="8">
    <source>
        <dbReference type="Proteomes" id="UP000095038"/>
    </source>
</evidence>
<comment type="similarity">
    <text evidence="2">Belongs to the UPF0057 (PMP3) family.</text>
</comment>
<keyword evidence="5 6" id="KW-0472">Membrane</keyword>
<reference evidence="8" key="1">
    <citation type="submission" date="2016-05" db="EMBL/GenBank/DDBJ databases">
        <title>Comparative genomics of biotechnologically important yeasts.</title>
        <authorList>
            <consortium name="DOE Joint Genome Institute"/>
            <person name="Riley R."/>
            <person name="Haridas S."/>
            <person name="Wolfe K.H."/>
            <person name="Lopes M.R."/>
            <person name="Hittinger C.T."/>
            <person name="Goker M."/>
            <person name="Salamov A."/>
            <person name="Wisecaver J."/>
            <person name="Long T.M."/>
            <person name="Aerts A.L."/>
            <person name="Barry K."/>
            <person name="Choi C."/>
            <person name="Clum A."/>
            <person name="Coughlan A.Y."/>
            <person name="Deshpande S."/>
            <person name="Douglass A.P."/>
            <person name="Hanson S.J."/>
            <person name="Klenk H.-P."/>
            <person name="Labutti K."/>
            <person name="Lapidus A."/>
            <person name="Lindquist E."/>
            <person name="Lipzen A."/>
            <person name="Meier-Kolthoff J.P."/>
            <person name="Ohm R.A."/>
            <person name="Otillar R.P."/>
            <person name="Pangilinan J."/>
            <person name="Peng Y."/>
            <person name="Rokas A."/>
            <person name="Rosa C.A."/>
            <person name="Scheuner C."/>
            <person name="Sibirny A.A."/>
            <person name="Slot J.C."/>
            <person name="Stielow J.B."/>
            <person name="Sun H."/>
            <person name="Kurtzman C.P."/>
            <person name="Blackwell M."/>
            <person name="Grigoriev I.V."/>
            <person name="Jeffries T.W."/>
        </authorList>
    </citation>
    <scope>NUCLEOTIDE SEQUENCE [LARGE SCALE GENOMIC DNA]</scope>
    <source>
        <strain evidence="8">DSM 1968</strain>
    </source>
</reference>
<protein>
    <submittedName>
        <fullName evidence="7">UPF0057-domain-containing protein</fullName>
    </submittedName>
</protein>
<evidence type="ECO:0000256" key="2">
    <source>
        <dbReference type="ARBA" id="ARBA00009530"/>
    </source>
</evidence>
<evidence type="ECO:0000256" key="3">
    <source>
        <dbReference type="ARBA" id="ARBA00022692"/>
    </source>
</evidence>
<dbReference type="PANTHER" id="PTHR21659">
    <property type="entry name" value="HYDROPHOBIC PROTEIN RCI2 LOW TEMPERATURE AND SALT RESPONSIVE PROTEIN LTI6 -RELATED"/>
    <property type="match status" value="1"/>
</dbReference>
<dbReference type="GeneID" id="30962966"/>
<evidence type="ECO:0000313" key="7">
    <source>
        <dbReference type="EMBL" id="ODV60511.1"/>
    </source>
</evidence>
<dbReference type="GO" id="GO:0016020">
    <property type="term" value="C:membrane"/>
    <property type="evidence" value="ECO:0007669"/>
    <property type="project" value="UniProtKB-SubCell"/>
</dbReference>
<feature type="transmembrane region" description="Helical" evidence="6">
    <location>
        <begin position="6"/>
        <end position="23"/>
    </location>
</feature>
<dbReference type="FunCoup" id="A0A1D2VFS7">
    <property type="interactions" value="1265"/>
</dbReference>
<organism evidence="7 8">
    <name type="scientific">Ascoidea rubescens DSM 1968</name>
    <dbReference type="NCBI Taxonomy" id="1344418"/>
    <lineage>
        <taxon>Eukaryota</taxon>
        <taxon>Fungi</taxon>
        <taxon>Dikarya</taxon>
        <taxon>Ascomycota</taxon>
        <taxon>Saccharomycotina</taxon>
        <taxon>Saccharomycetes</taxon>
        <taxon>Ascoideaceae</taxon>
        <taxon>Ascoidea</taxon>
    </lineage>
</organism>
<keyword evidence="4 6" id="KW-1133">Transmembrane helix</keyword>
<name>A0A1D2VFS7_9ASCO</name>
<feature type="transmembrane region" description="Helical" evidence="6">
    <location>
        <begin position="30"/>
        <end position="53"/>
    </location>
</feature>
<proteinExistence type="inferred from homology"/>
<dbReference type="Proteomes" id="UP000095038">
    <property type="component" value="Unassembled WGS sequence"/>
</dbReference>
<dbReference type="EMBL" id="KV454482">
    <property type="protein sequence ID" value="ODV60511.1"/>
    <property type="molecule type" value="Genomic_DNA"/>
</dbReference>
<accession>A0A1D2VFS7</accession>
<keyword evidence="3 6" id="KW-0812">Transmembrane</keyword>
<dbReference type="InParanoid" id="A0A1D2VFS7"/>
<comment type="subcellular location">
    <subcellularLocation>
        <location evidence="1">Membrane</location>
    </subcellularLocation>
</comment>
<dbReference type="AlphaFoldDB" id="A0A1D2VFS7"/>
<keyword evidence="8" id="KW-1185">Reference proteome</keyword>
<dbReference type="PANTHER" id="PTHR21659:SF42">
    <property type="entry name" value="UPF0057 MEMBRANE PROTEIN ZK632.10-RELATED"/>
    <property type="match status" value="1"/>
</dbReference>